<proteinExistence type="predicted"/>
<evidence type="ECO:0000313" key="2">
    <source>
        <dbReference type="Proteomes" id="UP000555448"/>
    </source>
</evidence>
<accession>A0A7W7NVC4</accession>
<dbReference type="EMBL" id="JACHLR010000001">
    <property type="protein sequence ID" value="MBB4856985.1"/>
    <property type="molecule type" value="Genomic_DNA"/>
</dbReference>
<gene>
    <name evidence="1" type="ORF">HNO88_000282</name>
</gene>
<sequence length="61" mass="7025">MRYGFRVELFGRPLAPIRDNIDEAQQDAVRLKMGDFDEDGRFYLDVGVELQPRPIRTAKAA</sequence>
<dbReference type="AlphaFoldDB" id="A0A7W7NVC4"/>
<keyword evidence="2" id="KW-1185">Reference proteome</keyword>
<organism evidence="1 2">
    <name type="scientific">Novosphingobium chloroacetimidivorans</name>
    <dbReference type="NCBI Taxonomy" id="1428314"/>
    <lineage>
        <taxon>Bacteria</taxon>
        <taxon>Pseudomonadati</taxon>
        <taxon>Pseudomonadota</taxon>
        <taxon>Alphaproteobacteria</taxon>
        <taxon>Sphingomonadales</taxon>
        <taxon>Sphingomonadaceae</taxon>
        <taxon>Novosphingobium</taxon>
    </lineage>
</organism>
<reference evidence="1 2" key="1">
    <citation type="submission" date="2020-08" db="EMBL/GenBank/DDBJ databases">
        <title>Functional genomics of gut bacteria from endangered species of beetles.</title>
        <authorList>
            <person name="Carlos-Shanley C."/>
        </authorList>
    </citation>
    <scope>NUCLEOTIDE SEQUENCE [LARGE SCALE GENOMIC DNA]</scope>
    <source>
        <strain evidence="1 2">S00245</strain>
    </source>
</reference>
<protein>
    <submittedName>
        <fullName evidence="1">Uncharacterized protein</fullName>
    </submittedName>
</protein>
<evidence type="ECO:0000313" key="1">
    <source>
        <dbReference type="EMBL" id="MBB4856985.1"/>
    </source>
</evidence>
<comment type="caution">
    <text evidence="1">The sequence shown here is derived from an EMBL/GenBank/DDBJ whole genome shotgun (WGS) entry which is preliminary data.</text>
</comment>
<dbReference type="Proteomes" id="UP000555448">
    <property type="component" value="Unassembled WGS sequence"/>
</dbReference>
<name>A0A7W7NVC4_9SPHN</name>